<accession>A0A2K8JLA3</accession>
<dbReference type="GO" id="GO:0003993">
    <property type="term" value="F:acid phosphatase activity"/>
    <property type="evidence" value="ECO:0007669"/>
    <property type="project" value="UniProtKB-EC"/>
</dbReference>
<proteinExistence type="evidence at transcript level"/>
<keyword evidence="6" id="KW-0325">Glycoprotein</keyword>
<dbReference type="InterPro" id="IPR050645">
    <property type="entry name" value="Histidine_acid_phosphatase"/>
</dbReference>
<dbReference type="EC" id="3.1.3.2" evidence="2"/>
<comment type="catalytic activity">
    <reaction evidence="1">
        <text>a phosphate monoester + H2O = an alcohol + phosphate</text>
        <dbReference type="Rhea" id="RHEA:15017"/>
        <dbReference type="ChEBI" id="CHEBI:15377"/>
        <dbReference type="ChEBI" id="CHEBI:30879"/>
        <dbReference type="ChEBI" id="CHEBI:43474"/>
        <dbReference type="ChEBI" id="CHEBI:67140"/>
        <dbReference type="EC" id="3.1.3.2"/>
    </reaction>
</comment>
<evidence type="ECO:0000256" key="6">
    <source>
        <dbReference type="ARBA" id="ARBA00023180"/>
    </source>
</evidence>
<keyword evidence="3 7" id="KW-0732">Signal</keyword>
<evidence type="ECO:0000256" key="3">
    <source>
        <dbReference type="ARBA" id="ARBA00022729"/>
    </source>
</evidence>
<dbReference type="InterPro" id="IPR029033">
    <property type="entry name" value="His_PPase_superfam"/>
</dbReference>
<reference evidence="8" key="1">
    <citation type="journal article" date="2018" name="Cell. Mol. Life Sci.">
        <title>Giant fish-killing water bug reveals ancient and dynamic venom evolution in Heteroptera.</title>
        <authorList>
            <person name="Walker A.A."/>
            <person name="Hernandez-Vargas M.J."/>
            <person name="Corzo G."/>
            <person name="Fry B.G."/>
            <person name="King G.F."/>
        </authorList>
    </citation>
    <scope>NUCLEOTIDE SEQUENCE</scope>
</reference>
<feature type="chain" id="PRO_5014713480" description="acid phosphatase" evidence="7">
    <location>
        <begin position="17"/>
        <end position="260"/>
    </location>
</feature>
<keyword evidence="5" id="KW-1015">Disulfide bond</keyword>
<dbReference type="Gene3D" id="3.40.50.1240">
    <property type="entry name" value="Phosphoglycerate mutase-like"/>
    <property type="match status" value="1"/>
</dbReference>
<dbReference type="SUPFAM" id="SSF53254">
    <property type="entry name" value="Phosphoglycerate mutase-like"/>
    <property type="match status" value="1"/>
</dbReference>
<evidence type="ECO:0000256" key="1">
    <source>
        <dbReference type="ARBA" id="ARBA00000032"/>
    </source>
</evidence>
<evidence type="ECO:0000256" key="7">
    <source>
        <dbReference type="SAM" id="SignalP"/>
    </source>
</evidence>
<evidence type="ECO:0000256" key="4">
    <source>
        <dbReference type="ARBA" id="ARBA00022801"/>
    </source>
</evidence>
<protein>
    <recommendedName>
        <fullName evidence="2">acid phosphatase</fullName>
        <ecNumber evidence="2">3.1.3.2</ecNumber>
    </recommendedName>
</protein>
<evidence type="ECO:0000313" key="8">
    <source>
        <dbReference type="EMBL" id="ATU82462.1"/>
    </source>
</evidence>
<dbReference type="AlphaFoldDB" id="A0A2K8JLA3"/>
<organism evidence="8">
    <name type="scientific">Lethocerus distinctifemur</name>
    <dbReference type="NCBI Taxonomy" id="280095"/>
    <lineage>
        <taxon>Eukaryota</taxon>
        <taxon>Metazoa</taxon>
        <taxon>Ecdysozoa</taxon>
        <taxon>Arthropoda</taxon>
        <taxon>Hexapoda</taxon>
        <taxon>Insecta</taxon>
        <taxon>Pterygota</taxon>
        <taxon>Neoptera</taxon>
        <taxon>Paraneoptera</taxon>
        <taxon>Hemiptera</taxon>
        <taxon>Heteroptera</taxon>
        <taxon>Panheteroptera</taxon>
        <taxon>Nepomorpha</taxon>
        <taxon>Belostomatidae</taxon>
        <taxon>Lethocerinae</taxon>
        <taxon>Lethocerus</taxon>
    </lineage>
</organism>
<dbReference type="PANTHER" id="PTHR11567:SF211">
    <property type="entry name" value="PROSTATIC ACID PHOSPHATASE"/>
    <property type="match status" value="1"/>
</dbReference>
<name>A0A2K8JLA3_9HEMI</name>
<keyword evidence="4" id="KW-0378">Hydrolase</keyword>
<dbReference type="PANTHER" id="PTHR11567">
    <property type="entry name" value="ACID PHOSPHATASE-RELATED"/>
    <property type="match status" value="1"/>
</dbReference>
<dbReference type="EMBL" id="MF683321">
    <property type="protein sequence ID" value="ATU82462.1"/>
    <property type="molecule type" value="mRNA"/>
</dbReference>
<evidence type="ECO:0000256" key="5">
    <source>
        <dbReference type="ARBA" id="ARBA00023157"/>
    </source>
</evidence>
<evidence type="ECO:0000256" key="2">
    <source>
        <dbReference type="ARBA" id="ARBA00012646"/>
    </source>
</evidence>
<feature type="signal peptide" evidence="7">
    <location>
        <begin position="1"/>
        <end position="16"/>
    </location>
</feature>
<sequence length="260" mass="29590">MSAACLLAGLFPPVAPHQIWNEKIPWQPIPIWEEPYDFVQVTINESVCPKFHREMMKAVNAGNVYTSQYEEILKYLNSKSGMSVDILSDVYEYYDTFNLQLANGYKNLPPWVAQYFPKLTALHSAFMSIFTAATPQQTKLLAGPKLADYAAVLREKTKSGNSGLKIYMEAVHETTLNGLLPAFGFIKPFAVDTSAMFLIEMFESPSPGKYALRLVYYKNSTVDRPEILKMENCNDPCPLEHILKLMDRQIPDNWNEECQI</sequence>